<dbReference type="EMBL" id="KI277895">
    <property type="protein sequence ID" value="ESA19855.1"/>
    <property type="molecule type" value="Genomic_DNA"/>
</dbReference>
<protein>
    <submittedName>
        <fullName evidence="1">Uncharacterized protein</fullName>
    </submittedName>
</protein>
<evidence type="ECO:0000313" key="1">
    <source>
        <dbReference type="EMBL" id="ESA19855.1"/>
    </source>
</evidence>
<proteinExistence type="predicted"/>
<name>U9UHI5_RHIID</name>
<dbReference type="AlphaFoldDB" id="U9UHI5"/>
<reference evidence="1" key="1">
    <citation type="submission" date="2013-07" db="EMBL/GenBank/DDBJ databases">
        <title>The genome of an arbuscular mycorrhizal fungus provides insights into the evolution of the oldest plant symbiosis.</title>
        <authorList>
            <consortium name="DOE Joint Genome Institute"/>
            <person name="Tisserant E."/>
            <person name="Malbreil M."/>
            <person name="Kuo A."/>
            <person name="Kohler A."/>
            <person name="Symeonidi A."/>
            <person name="Balestrini R."/>
            <person name="Charron P."/>
            <person name="Duensing N."/>
            <person name="Frei-dit-Frey N."/>
            <person name="Gianinazzi-Pearson V."/>
            <person name="Gilbert B."/>
            <person name="Handa Y."/>
            <person name="Hijri M."/>
            <person name="Kaul R."/>
            <person name="Kawaguchi M."/>
            <person name="Krajinski F."/>
            <person name="Lammers P."/>
            <person name="Lapierre D."/>
            <person name="Masclaux F.G."/>
            <person name="Murat C."/>
            <person name="Morin E."/>
            <person name="Ndikumana S."/>
            <person name="Pagni M."/>
            <person name="Petitpierre D."/>
            <person name="Requena N."/>
            <person name="Rosikiewicz P."/>
            <person name="Riley R."/>
            <person name="Saito K."/>
            <person name="San Clemente H."/>
            <person name="Shapiro H."/>
            <person name="van Tuinen D."/>
            <person name="Becard G."/>
            <person name="Bonfante P."/>
            <person name="Paszkowski U."/>
            <person name="Shachar-Hill Y."/>
            <person name="Young J.P."/>
            <person name="Sanders I.R."/>
            <person name="Henrissat B."/>
            <person name="Rensing S.A."/>
            <person name="Grigoriev I.V."/>
            <person name="Corradi N."/>
            <person name="Roux C."/>
            <person name="Martin F."/>
        </authorList>
    </citation>
    <scope>NUCLEOTIDE SEQUENCE</scope>
    <source>
        <strain evidence="1">DAOM 197198</strain>
    </source>
</reference>
<dbReference type="VEuPathDB" id="FungiDB:RhiirFUN_025912"/>
<gene>
    <name evidence="1" type="ORF">GLOINDRAFT_2078</name>
</gene>
<dbReference type="HOGENOM" id="CLU_213481_0_0_1"/>
<sequence>MPLFDDESNKRIRYHMKMRGHPNYISNEMSRFTPEQISYHWETFLNPQCK</sequence>
<dbReference type="SMR" id="U9UHI5"/>
<organism evidence="1">
    <name type="scientific">Rhizophagus irregularis (strain DAOM 181602 / DAOM 197198 / MUCL 43194)</name>
    <name type="common">Arbuscular mycorrhizal fungus</name>
    <name type="synonym">Glomus intraradices</name>
    <dbReference type="NCBI Taxonomy" id="747089"/>
    <lineage>
        <taxon>Eukaryota</taxon>
        <taxon>Fungi</taxon>
        <taxon>Fungi incertae sedis</taxon>
        <taxon>Mucoromycota</taxon>
        <taxon>Glomeromycotina</taxon>
        <taxon>Glomeromycetes</taxon>
        <taxon>Glomerales</taxon>
        <taxon>Glomeraceae</taxon>
        <taxon>Rhizophagus</taxon>
    </lineage>
</organism>
<accession>U9UHI5</accession>